<evidence type="ECO:0000313" key="2">
    <source>
        <dbReference type="EMBL" id="ETM40706.1"/>
    </source>
</evidence>
<protein>
    <submittedName>
        <fullName evidence="2">Uncharacterized protein</fullName>
    </submittedName>
</protein>
<gene>
    <name evidence="2" type="ORF">L914_13436</name>
    <name evidence="1" type="ORF">L915_13636</name>
</gene>
<dbReference type="Proteomes" id="UP000053236">
    <property type="component" value="Unassembled WGS sequence"/>
</dbReference>
<dbReference type="EMBL" id="KI694321">
    <property type="protein sequence ID" value="ETM40706.1"/>
    <property type="molecule type" value="Genomic_DNA"/>
</dbReference>
<organism evidence="2">
    <name type="scientific">Phytophthora nicotianae</name>
    <name type="common">Potato buckeye rot agent</name>
    <name type="synonym">Phytophthora parasitica</name>
    <dbReference type="NCBI Taxonomy" id="4792"/>
    <lineage>
        <taxon>Eukaryota</taxon>
        <taxon>Sar</taxon>
        <taxon>Stramenopiles</taxon>
        <taxon>Oomycota</taxon>
        <taxon>Peronosporomycetes</taxon>
        <taxon>Peronosporales</taxon>
        <taxon>Peronosporaceae</taxon>
        <taxon>Phytophthora</taxon>
    </lineage>
</organism>
<evidence type="ECO:0000313" key="1">
    <source>
        <dbReference type="EMBL" id="ETK80784.1"/>
    </source>
</evidence>
<name>W2MWF7_PHYNI</name>
<dbReference type="EMBL" id="KI687649">
    <property type="protein sequence ID" value="ETK80784.1"/>
    <property type="molecule type" value="Genomic_DNA"/>
</dbReference>
<dbReference type="AlphaFoldDB" id="W2MWF7"/>
<reference evidence="1" key="1">
    <citation type="submission" date="2013-11" db="EMBL/GenBank/DDBJ databases">
        <title>The Genome Sequence of Phytophthora parasitica CJ02B3.</title>
        <authorList>
            <consortium name="The Broad Institute Genomics Platform"/>
            <person name="Russ C."/>
            <person name="Tyler B."/>
            <person name="Panabieres F."/>
            <person name="Shan W."/>
            <person name="Tripathy S."/>
            <person name="Grunwald N."/>
            <person name="Machado M."/>
            <person name="Johnson C.S."/>
            <person name="Arredondo F."/>
            <person name="Hong C."/>
            <person name="Coffey M."/>
            <person name="Young S.K."/>
            <person name="Zeng Q."/>
            <person name="Gargeya S."/>
            <person name="Fitzgerald M."/>
            <person name="Abouelleil A."/>
            <person name="Alvarado L."/>
            <person name="Chapman S.B."/>
            <person name="Gainer-Dewar J."/>
            <person name="Goldberg J."/>
            <person name="Griggs A."/>
            <person name="Gujja S."/>
            <person name="Hansen M."/>
            <person name="Howarth C."/>
            <person name="Imamovic A."/>
            <person name="Ireland A."/>
            <person name="Larimer J."/>
            <person name="McCowan C."/>
            <person name="Murphy C."/>
            <person name="Pearson M."/>
            <person name="Poon T.W."/>
            <person name="Priest M."/>
            <person name="Roberts A."/>
            <person name="Saif S."/>
            <person name="Shea T."/>
            <person name="Sykes S."/>
            <person name="Wortman J."/>
            <person name="Nusbaum C."/>
            <person name="Birren B."/>
        </authorList>
    </citation>
    <scope>NUCLEOTIDE SEQUENCE [LARGE SCALE GENOMIC DNA]</scope>
    <source>
        <strain evidence="1">CJ02B3</strain>
    </source>
</reference>
<dbReference type="Proteomes" id="UP000054532">
    <property type="component" value="Unassembled WGS sequence"/>
</dbReference>
<accession>W2MWF7</accession>
<proteinExistence type="predicted"/>
<reference evidence="2" key="2">
    <citation type="submission" date="2013-11" db="EMBL/GenBank/DDBJ databases">
        <title>The Genome Sequence of Phytophthora parasitica IAC_01/95.</title>
        <authorList>
            <consortium name="The Broad Institute Genomics Platform"/>
            <person name="Russ C."/>
            <person name="Tyler B."/>
            <person name="Panabieres F."/>
            <person name="Shan W."/>
            <person name="Tripathy S."/>
            <person name="Grunwald N."/>
            <person name="Machado M."/>
            <person name="Johnson C.S."/>
            <person name="Arredondo F."/>
            <person name="Hong C."/>
            <person name="Coffey M."/>
            <person name="Young S.K."/>
            <person name="Zeng Q."/>
            <person name="Gargeya S."/>
            <person name="Fitzgerald M."/>
            <person name="Abouelleil A."/>
            <person name="Alvarado L."/>
            <person name="Chapman S.B."/>
            <person name="Gainer-Dewar J."/>
            <person name="Goldberg J."/>
            <person name="Griggs A."/>
            <person name="Gujja S."/>
            <person name="Hansen M."/>
            <person name="Howarth C."/>
            <person name="Imamovic A."/>
            <person name="Ireland A."/>
            <person name="Larimer J."/>
            <person name="McCowan C."/>
            <person name="Murphy C."/>
            <person name="Pearson M."/>
            <person name="Poon T.W."/>
            <person name="Priest M."/>
            <person name="Roberts A."/>
            <person name="Saif S."/>
            <person name="Shea T."/>
            <person name="Sykes S."/>
            <person name="Wortman J."/>
            <person name="Nusbaum C."/>
            <person name="Birren B."/>
        </authorList>
    </citation>
    <scope>NUCLEOTIDE SEQUENCE [LARGE SCALE GENOMIC DNA]</scope>
    <source>
        <strain evidence="2">IAC_01/95</strain>
    </source>
</reference>
<sequence length="39" mass="4631">PELFTADSAEQIAKIIIFPRAKLDRMYVETCYLHWKYGL</sequence>
<feature type="non-terminal residue" evidence="2">
    <location>
        <position position="1"/>
    </location>
</feature>